<accession>A0A377C2U0</accession>
<organism evidence="6 7">
    <name type="scientific">Escherichia coli</name>
    <dbReference type="NCBI Taxonomy" id="562"/>
    <lineage>
        <taxon>Bacteria</taxon>
        <taxon>Pseudomonadati</taxon>
        <taxon>Pseudomonadota</taxon>
        <taxon>Gammaproteobacteria</taxon>
        <taxon>Enterobacterales</taxon>
        <taxon>Enterobacteriaceae</taxon>
        <taxon>Escherichia</taxon>
    </lineage>
</organism>
<keyword evidence="3" id="KW-0813">Transport</keyword>
<name>A0A377C2U0_ECOLX</name>
<dbReference type="Gene3D" id="3.10.105.10">
    <property type="entry name" value="Dipeptide-binding Protein, Domain 3"/>
    <property type="match status" value="1"/>
</dbReference>
<dbReference type="Proteomes" id="UP000254088">
    <property type="component" value="Unassembled WGS sequence"/>
</dbReference>
<proteinExistence type="inferred from homology"/>
<dbReference type="InterPro" id="IPR039424">
    <property type="entry name" value="SBP_5"/>
</dbReference>
<dbReference type="PANTHER" id="PTHR30290:SF10">
    <property type="entry name" value="PERIPLASMIC OLIGOPEPTIDE-BINDING PROTEIN-RELATED"/>
    <property type="match status" value="1"/>
</dbReference>
<gene>
    <name evidence="6" type="primary">ygiS_3</name>
    <name evidence="6" type="ORF">NCTC10429_01469</name>
</gene>
<protein>
    <submittedName>
        <fullName evidence="6">Binding protein</fullName>
    </submittedName>
</protein>
<evidence type="ECO:0000256" key="4">
    <source>
        <dbReference type="ARBA" id="ARBA00022729"/>
    </source>
</evidence>
<keyword evidence="4" id="KW-0732">Signal</keyword>
<dbReference type="GO" id="GO:0030288">
    <property type="term" value="C:outer membrane-bounded periplasmic space"/>
    <property type="evidence" value="ECO:0007669"/>
    <property type="project" value="TreeGrafter"/>
</dbReference>
<dbReference type="GO" id="GO:0015833">
    <property type="term" value="P:peptide transport"/>
    <property type="evidence" value="ECO:0007669"/>
    <property type="project" value="TreeGrafter"/>
</dbReference>
<dbReference type="SUPFAM" id="SSF53850">
    <property type="entry name" value="Periplasmic binding protein-like II"/>
    <property type="match status" value="1"/>
</dbReference>
<sequence>MRVRRALYLTVDRQLIAQKVLGLRTPATTLTPPEVKGFSATTFDELQKPMSERVAMAKALLKQAGYDASHPLRFELFYNKYDLHEKTAIALSSEWKKWLGAQVTLRTMEWKTYLDARRAGDFMLSRQSWDATYNDASSFLNTAQKR</sequence>
<evidence type="ECO:0000313" key="7">
    <source>
        <dbReference type="Proteomes" id="UP000254088"/>
    </source>
</evidence>
<comment type="subcellular location">
    <subcellularLocation>
        <location evidence="1">Cell envelope</location>
    </subcellularLocation>
</comment>
<dbReference type="GO" id="GO:1904680">
    <property type="term" value="F:peptide transmembrane transporter activity"/>
    <property type="evidence" value="ECO:0007669"/>
    <property type="project" value="TreeGrafter"/>
</dbReference>
<evidence type="ECO:0000256" key="1">
    <source>
        <dbReference type="ARBA" id="ARBA00004196"/>
    </source>
</evidence>
<evidence type="ECO:0000256" key="3">
    <source>
        <dbReference type="ARBA" id="ARBA00022448"/>
    </source>
</evidence>
<feature type="domain" description="Solute-binding protein family 5" evidence="5">
    <location>
        <begin position="2"/>
        <end position="143"/>
    </location>
</feature>
<evidence type="ECO:0000313" key="6">
    <source>
        <dbReference type="EMBL" id="STL81445.1"/>
    </source>
</evidence>
<evidence type="ECO:0000259" key="5">
    <source>
        <dbReference type="Pfam" id="PF00496"/>
    </source>
</evidence>
<dbReference type="EMBL" id="UGEX01000001">
    <property type="protein sequence ID" value="STL81445.1"/>
    <property type="molecule type" value="Genomic_DNA"/>
</dbReference>
<dbReference type="Pfam" id="PF00496">
    <property type="entry name" value="SBP_bac_5"/>
    <property type="match status" value="1"/>
</dbReference>
<reference evidence="6 7" key="1">
    <citation type="submission" date="2018-06" db="EMBL/GenBank/DDBJ databases">
        <authorList>
            <consortium name="Pathogen Informatics"/>
            <person name="Doyle S."/>
        </authorList>
    </citation>
    <scope>NUCLEOTIDE SEQUENCE [LARGE SCALE GENOMIC DNA]</scope>
    <source>
        <strain evidence="6 7">NCTC10429</strain>
    </source>
</reference>
<dbReference type="AlphaFoldDB" id="A0A377C2U0"/>
<comment type="similarity">
    <text evidence="2">Belongs to the bacterial solute-binding protein 5 family.</text>
</comment>
<evidence type="ECO:0000256" key="2">
    <source>
        <dbReference type="ARBA" id="ARBA00005695"/>
    </source>
</evidence>
<dbReference type="InterPro" id="IPR000914">
    <property type="entry name" value="SBP_5_dom"/>
</dbReference>
<dbReference type="PANTHER" id="PTHR30290">
    <property type="entry name" value="PERIPLASMIC BINDING COMPONENT OF ABC TRANSPORTER"/>
    <property type="match status" value="1"/>
</dbReference>